<reference evidence="7" key="1">
    <citation type="journal article" date="2016" name="Gigascience">
        <title>De novo construction of an expanded transcriptome assembly for the western tarnished plant bug, Lygus hesperus.</title>
        <authorList>
            <person name="Tassone E.E."/>
            <person name="Geib S.M."/>
            <person name="Hall B."/>
            <person name="Fabrick J.A."/>
            <person name="Brent C.S."/>
            <person name="Hull J.J."/>
        </authorList>
    </citation>
    <scope>NUCLEOTIDE SEQUENCE</scope>
</reference>
<proteinExistence type="inferred from homology"/>
<feature type="non-terminal residue" evidence="7">
    <location>
        <position position="1"/>
    </location>
</feature>
<keyword evidence="3" id="KW-0391">Immunity</keyword>
<feature type="domain" description="N-acetylmuramoyl-L-alanine amidase" evidence="4">
    <location>
        <begin position="28"/>
        <end position="167"/>
    </location>
</feature>
<dbReference type="EMBL" id="GDHC01010867">
    <property type="protein sequence ID" value="JAQ07762.1"/>
    <property type="molecule type" value="Transcribed_RNA"/>
</dbReference>
<dbReference type="InterPro" id="IPR015510">
    <property type="entry name" value="PGRP"/>
</dbReference>
<dbReference type="SMART" id="SM00701">
    <property type="entry name" value="PGRP"/>
    <property type="match status" value="1"/>
</dbReference>
<keyword evidence="2" id="KW-0399">Innate immunity</keyword>
<dbReference type="GO" id="GO:0009253">
    <property type="term" value="P:peptidoglycan catabolic process"/>
    <property type="evidence" value="ECO:0007669"/>
    <property type="project" value="InterPro"/>
</dbReference>
<evidence type="ECO:0000313" key="6">
    <source>
        <dbReference type="EMBL" id="JAP98666.1"/>
    </source>
</evidence>
<accession>A0A146LLQ8</accession>
<evidence type="ECO:0000256" key="1">
    <source>
        <dbReference type="ARBA" id="ARBA00007553"/>
    </source>
</evidence>
<evidence type="ECO:0000256" key="3">
    <source>
        <dbReference type="ARBA" id="ARBA00022859"/>
    </source>
</evidence>
<dbReference type="Pfam" id="PF01510">
    <property type="entry name" value="Amidase_2"/>
    <property type="match status" value="1"/>
</dbReference>
<dbReference type="InterPro" id="IPR006619">
    <property type="entry name" value="PGRP_domain_met/bac"/>
</dbReference>
<dbReference type="GO" id="GO:0008745">
    <property type="term" value="F:N-acetylmuramoyl-L-alanine amidase activity"/>
    <property type="evidence" value="ECO:0007669"/>
    <property type="project" value="InterPro"/>
</dbReference>
<gene>
    <name evidence="7" type="primary">PGRP-LF_1</name>
    <name evidence="6" type="synonym">PGRP-LF_0</name>
    <name evidence="6" type="ORF">g.57826</name>
    <name evidence="7" type="ORF">g.57828</name>
</gene>
<protein>
    <submittedName>
        <fullName evidence="7">Peptidoglycan-recognition protein LF</fullName>
    </submittedName>
</protein>
<dbReference type="InterPro" id="IPR036505">
    <property type="entry name" value="Amidase/PGRP_sf"/>
</dbReference>
<dbReference type="SUPFAM" id="SSF55846">
    <property type="entry name" value="N-acetylmuramoyl-L-alanine amidase-like"/>
    <property type="match status" value="2"/>
</dbReference>
<dbReference type="PANTHER" id="PTHR11022:SF41">
    <property type="entry name" value="PEPTIDOGLYCAN-RECOGNITION PROTEIN LC-RELATED"/>
    <property type="match status" value="1"/>
</dbReference>
<comment type="similarity">
    <text evidence="1">Belongs to the N-acetylmuramoyl-L-alanine amidase 2 family.</text>
</comment>
<organism evidence="7">
    <name type="scientific">Lygus hesperus</name>
    <name type="common">Western plant bug</name>
    <dbReference type="NCBI Taxonomy" id="30085"/>
    <lineage>
        <taxon>Eukaryota</taxon>
        <taxon>Metazoa</taxon>
        <taxon>Ecdysozoa</taxon>
        <taxon>Arthropoda</taxon>
        <taxon>Hexapoda</taxon>
        <taxon>Insecta</taxon>
        <taxon>Pterygota</taxon>
        <taxon>Neoptera</taxon>
        <taxon>Paraneoptera</taxon>
        <taxon>Hemiptera</taxon>
        <taxon>Heteroptera</taxon>
        <taxon>Panheteroptera</taxon>
        <taxon>Cimicomorpha</taxon>
        <taxon>Miridae</taxon>
        <taxon>Mirini</taxon>
        <taxon>Lygus</taxon>
    </lineage>
</organism>
<dbReference type="CDD" id="cd06583">
    <property type="entry name" value="PGRP"/>
    <property type="match status" value="1"/>
</dbReference>
<dbReference type="PANTHER" id="PTHR11022">
    <property type="entry name" value="PEPTIDOGLYCAN RECOGNITION PROTEIN"/>
    <property type="match status" value="1"/>
</dbReference>
<dbReference type="GO" id="GO:0008270">
    <property type="term" value="F:zinc ion binding"/>
    <property type="evidence" value="ECO:0007669"/>
    <property type="project" value="InterPro"/>
</dbReference>
<evidence type="ECO:0000313" key="7">
    <source>
        <dbReference type="EMBL" id="JAQ07762.1"/>
    </source>
</evidence>
<evidence type="ECO:0000259" key="5">
    <source>
        <dbReference type="SMART" id="SM00701"/>
    </source>
</evidence>
<name>A0A146LLQ8_LYGHE</name>
<dbReference type="SMART" id="SM00644">
    <property type="entry name" value="Ami_2"/>
    <property type="match status" value="1"/>
</dbReference>
<feature type="domain" description="Peptidoglycan recognition protein family" evidence="5">
    <location>
        <begin position="16"/>
        <end position="161"/>
    </location>
</feature>
<dbReference type="InterPro" id="IPR002502">
    <property type="entry name" value="Amidase_domain"/>
</dbReference>
<dbReference type="AlphaFoldDB" id="A0A146LLQ8"/>
<dbReference type="Gene3D" id="3.40.80.10">
    <property type="entry name" value="Peptidoglycan recognition protein-like"/>
    <property type="match status" value="2"/>
</dbReference>
<dbReference type="GO" id="GO:0045087">
    <property type="term" value="P:innate immune response"/>
    <property type="evidence" value="ECO:0007669"/>
    <property type="project" value="UniProtKB-KW"/>
</dbReference>
<evidence type="ECO:0000256" key="2">
    <source>
        <dbReference type="ARBA" id="ARBA00022588"/>
    </source>
</evidence>
<evidence type="ECO:0000259" key="4">
    <source>
        <dbReference type="SMART" id="SM00644"/>
    </source>
</evidence>
<sequence>ISDNDNQYDEDWTGDTKLITRKQWGAENPQPPNKLLAVIPPKMVVLAHTAGRTCPTDKNSCMDFMRLIQAGHISLGWGDIAYNFLVGGDGVVYAGTGWNREGHHSLEINNNKSVAIAFLGNFNNVVPTPGQMKAGEAVVDVGLRLHKLDSDVYVVLQSQIRPFQSPGLHVEKIVKTEWPQWSPLGDIDVETPYNFTARYFNRSDWFAADPKIPLPKQPNFPLHSVVVYYTENFNQSQRNSLKTMMELQNFYQNRSFSDVPSNFLIFADGCIFEGRGWDYIGERSTNLFDNSTLKFALRVELVSLEESSQKFTPEMNTSLTLLLEESVKIGKLISKYKVYEFDEEYKYRRWLTPLH</sequence>
<dbReference type="EMBL" id="GDHC01019962">
    <property type="protein sequence ID" value="JAP98666.1"/>
    <property type="molecule type" value="Transcribed_RNA"/>
</dbReference>